<dbReference type="GO" id="GO:0003700">
    <property type="term" value="F:DNA-binding transcription factor activity"/>
    <property type="evidence" value="ECO:0007669"/>
    <property type="project" value="InterPro"/>
</dbReference>
<evidence type="ECO:0000313" key="3">
    <source>
        <dbReference type="EMBL" id="PSS23173.1"/>
    </source>
</evidence>
<accession>A0A2T3B8K0</accession>
<evidence type="ECO:0000313" key="4">
    <source>
        <dbReference type="Proteomes" id="UP000241818"/>
    </source>
</evidence>
<dbReference type="PANTHER" id="PTHR46910:SF25">
    <property type="entry name" value="ABC-TRANSPORTER-REGULATING TRANSCRIPTION FACTOR"/>
    <property type="match status" value="1"/>
</dbReference>
<feature type="domain" description="Xylanolytic transcriptional activator regulatory" evidence="2">
    <location>
        <begin position="32"/>
        <end position="202"/>
    </location>
</feature>
<dbReference type="EMBL" id="KZ679008">
    <property type="protein sequence ID" value="PSS23173.1"/>
    <property type="molecule type" value="Genomic_DNA"/>
</dbReference>
<dbReference type="Proteomes" id="UP000241818">
    <property type="component" value="Unassembled WGS sequence"/>
</dbReference>
<dbReference type="CDD" id="cd12148">
    <property type="entry name" value="fungal_TF_MHR"/>
    <property type="match status" value="1"/>
</dbReference>
<dbReference type="InParanoid" id="A0A2T3B8K0"/>
<proteinExistence type="predicted"/>
<dbReference type="GO" id="GO:0008270">
    <property type="term" value="F:zinc ion binding"/>
    <property type="evidence" value="ECO:0007669"/>
    <property type="project" value="InterPro"/>
</dbReference>
<dbReference type="Pfam" id="PF04082">
    <property type="entry name" value="Fungal_trans"/>
    <property type="match status" value="1"/>
</dbReference>
<gene>
    <name evidence="3" type="ORF">M430DRAFT_135842</name>
</gene>
<dbReference type="RefSeq" id="XP_024723219.1">
    <property type="nucleotide sequence ID" value="XM_024862424.1"/>
</dbReference>
<dbReference type="GeneID" id="36570505"/>
<keyword evidence="1" id="KW-0539">Nucleus</keyword>
<dbReference type="InterPro" id="IPR050987">
    <property type="entry name" value="AtrR-like"/>
</dbReference>
<dbReference type="OrthoDB" id="39175at2759"/>
<dbReference type="GO" id="GO:0003677">
    <property type="term" value="F:DNA binding"/>
    <property type="evidence" value="ECO:0007669"/>
    <property type="project" value="InterPro"/>
</dbReference>
<dbReference type="AlphaFoldDB" id="A0A2T3B8K0"/>
<dbReference type="STRING" id="857342.A0A2T3B8K0"/>
<dbReference type="InterPro" id="IPR007219">
    <property type="entry name" value="XnlR_reg_dom"/>
</dbReference>
<evidence type="ECO:0000256" key="1">
    <source>
        <dbReference type="ARBA" id="ARBA00023242"/>
    </source>
</evidence>
<dbReference type="PANTHER" id="PTHR46910">
    <property type="entry name" value="TRANSCRIPTION FACTOR PDR1"/>
    <property type="match status" value="1"/>
</dbReference>
<evidence type="ECO:0000259" key="2">
    <source>
        <dbReference type="Pfam" id="PF04082"/>
    </source>
</evidence>
<protein>
    <recommendedName>
        <fullName evidence="2">Xylanolytic transcriptional activator regulatory domain-containing protein</fullName>
    </recommendedName>
</protein>
<sequence length="509" mass="57664">MRGIDKVPSSKASTDRVTSSALIPGSKEELYIKAYFEHVHPIYPFLDQEAFQTRASSLQHSQVPTDKAWPALYHAVLALGCQYHDGGSFEPWRGEAWRYFEVSLSLAPDLLIIKPSLMTVQAFTAMAVFSLTISCMQIEATMVSEGAKMAQALRLNKVKDDITSARTFWVLYWMEKTSCFYGGRGSVLMDSDVGCPIPHLPETILDGFNWFLAFCRYARLLSKMYEFLFTVNANVNTPALYWITIDHLKEELERWRLSIPPPFRPGDAFRTRELSGSMAMSIALRLHFSYHNALLAFSRVTFHVGADEPPSSERMRESKTCMIKSARCILELTKFIDVEAYTPLWILAIMPISALFILFELVVHNPNHPETDSNLALLDVASGHFSRLEYESNGSLPGSLIAEFAHLARQHVRDVQEQQRESSTRRRVSTTELSNQEMTLPIIQQGAYLPGTMTEHDPQQGLLPVESDTLFFPIFDEPRYPNQTLPSGIDIMDLFDSTMPVFPFFSNGE</sequence>
<dbReference type="GO" id="GO:0006351">
    <property type="term" value="P:DNA-templated transcription"/>
    <property type="evidence" value="ECO:0007669"/>
    <property type="project" value="InterPro"/>
</dbReference>
<reference evidence="3 4" key="1">
    <citation type="journal article" date="2018" name="New Phytol.">
        <title>Comparative genomics and transcriptomics depict ericoid mycorrhizal fungi as versatile saprotrophs and plant mutualists.</title>
        <authorList>
            <person name="Martino E."/>
            <person name="Morin E."/>
            <person name="Grelet G.A."/>
            <person name="Kuo A."/>
            <person name="Kohler A."/>
            <person name="Daghino S."/>
            <person name="Barry K.W."/>
            <person name="Cichocki N."/>
            <person name="Clum A."/>
            <person name="Dockter R.B."/>
            <person name="Hainaut M."/>
            <person name="Kuo R.C."/>
            <person name="LaButti K."/>
            <person name="Lindahl B.D."/>
            <person name="Lindquist E.A."/>
            <person name="Lipzen A."/>
            <person name="Khouja H.R."/>
            <person name="Magnuson J."/>
            <person name="Murat C."/>
            <person name="Ohm R.A."/>
            <person name="Singer S.W."/>
            <person name="Spatafora J.W."/>
            <person name="Wang M."/>
            <person name="Veneault-Fourrey C."/>
            <person name="Henrissat B."/>
            <person name="Grigoriev I.V."/>
            <person name="Martin F.M."/>
            <person name="Perotto S."/>
        </authorList>
    </citation>
    <scope>NUCLEOTIDE SEQUENCE [LARGE SCALE GENOMIC DNA]</scope>
    <source>
        <strain evidence="3 4">ATCC 22711</strain>
    </source>
</reference>
<name>A0A2T3B8K0_AMORE</name>
<keyword evidence="4" id="KW-1185">Reference proteome</keyword>
<organism evidence="3 4">
    <name type="scientific">Amorphotheca resinae ATCC 22711</name>
    <dbReference type="NCBI Taxonomy" id="857342"/>
    <lineage>
        <taxon>Eukaryota</taxon>
        <taxon>Fungi</taxon>
        <taxon>Dikarya</taxon>
        <taxon>Ascomycota</taxon>
        <taxon>Pezizomycotina</taxon>
        <taxon>Leotiomycetes</taxon>
        <taxon>Helotiales</taxon>
        <taxon>Amorphothecaceae</taxon>
        <taxon>Amorphotheca</taxon>
    </lineage>
</organism>